<reference evidence="6" key="1">
    <citation type="journal article" date="2023" name="Mol. Phylogenet. Evol.">
        <title>Genome-scale phylogeny and comparative genomics of the fungal order Sordariales.</title>
        <authorList>
            <person name="Hensen N."/>
            <person name="Bonometti L."/>
            <person name="Westerberg I."/>
            <person name="Brannstrom I.O."/>
            <person name="Guillou S."/>
            <person name="Cros-Aarteil S."/>
            <person name="Calhoun S."/>
            <person name="Haridas S."/>
            <person name="Kuo A."/>
            <person name="Mondo S."/>
            <person name="Pangilinan J."/>
            <person name="Riley R."/>
            <person name="LaButti K."/>
            <person name="Andreopoulos B."/>
            <person name="Lipzen A."/>
            <person name="Chen C."/>
            <person name="Yan M."/>
            <person name="Daum C."/>
            <person name="Ng V."/>
            <person name="Clum A."/>
            <person name="Steindorff A."/>
            <person name="Ohm R.A."/>
            <person name="Martin F."/>
            <person name="Silar P."/>
            <person name="Natvig D.O."/>
            <person name="Lalanne C."/>
            <person name="Gautier V."/>
            <person name="Ament-Velasquez S.L."/>
            <person name="Kruys A."/>
            <person name="Hutchinson M.I."/>
            <person name="Powell A.J."/>
            <person name="Barry K."/>
            <person name="Miller A.N."/>
            <person name="Grigoriev I.V."/>
            <person name="Debuchy R."/>
            <person name="Gladieux P."/>
            <person name="Hiltunen Thoren M."/>
            <person name="Johannesson H."/>
        </authorList>
    </citation>
    <scope>NUCLEOTIDE SEQUENCE</scope>
    <source>
        <strain evidence="6">CBS 118394</strain>
    </source>
</reference>
<feature type="domain" description="Peptidase A1" evidence="5">
    <location>
        <begin position="1"/>
        <end position="312"/>
    </location>
</feature>
<dbReference type="InterPro" id="IPR021109">
    <property type="entry name" value="Peptidase_aspartic_dom_sf"/>
</dbReference>
<comment type="caution">
    <text evidence="6">The sequence shown here is derived from an EMBL/GenBank/DDBJ whole genome shotgun (WGS) entry which is preliminary data.</text>
</comment>
<organism evidence="6 7">
    <name type="scientific">Apodospora peruviana</name>
    <dbReference type="NCBI Taxonomy" id="516989"/>
    <lineage>
        <taxon>Eukaryota</taxon>
        <taxon>Fungi</taxon>
        <taxon>Dikarya</taxon>
        <taxon>Ascomycota</taxon>
        <taxon>Pezizomycotina</taxon>
        <taxon>Sordariomycetes</taxon>
        <taxon>Sordariomycetidae</taxon>
        <taxon>Sordariales</taxon>
        <taxon>Lasiosphaeriaceae</taxon>
        <taxon>Apodospora</taxon>
    </lineage>
</organism>
<accession>A0AAE0M924</accession>
<dbReference type="PANTHER" id="PTHR47966">
    <property type="entry name" value="BETA-SITE APP-CLEAVING ENZYME, ISOFORM A-RELATED"/>
    <property type="match status" value="1"/>
</dbReference>
<reference evidence="6" key="2">
    <citation type="submission" date="2023-06" db="EMBL/GenBank/DDBJ databases">
        <authorList>
            <consortium name="Lawrence Berkeley National Laboratory"/>
            <person name="Haridas S."/>
            <person name="Hensen N."/>
            <person name="Bonometti L."/>
            <person name="Westerberg I."/>
            <person name="Brannstrom I.O."/>
            <person name="Guillou S."/>
            <person name="Cros-Aarteil S."/>
            <person name="Calhoun S."/>
            <person name="Kuo A."/>
            <person name="Mondo S."/>
            <person name="Pangilinan J."/>
            <person name="Riley R."/>
            <person name="Labutti K."/>
            <person name="Andreopoulos B."/>
            <person name="Lipzen A."/>
            <person name="Chen C."/>
            <person name="Yanf M."/>
            <person name="Daum C."/>
            <person name="Ng V."/>
            <person name="Clum A."/>
            <person name="Steindorff A."/>
            <person name="Ohm R."/>
            <person name="Martin F."/>
            <person name="Silar P."/>
            <person name="Natvig D."/>
            <person name="Lalanne C."/>
            <person name="Gautier V."/>
            <person name="Ament-Velasquez S.L."/>
            <person name="Kruys A."/>
            <person name="Hutchinson M.I."/>
            <person name="Powell A.J."/>
            <person name="Barry K."/>
            <person name="Miller A.N."/>
            <person name="Grigoriev I.V."/>
            <person name="Debuchy R."/>
            <person name="Gladieux P."/>
            <person name="Thoren M.H."/>
            <person name="Johannesson H."/>
        </authorList>
    </citation>
    <scope>NUCLEOTIDE SEQUENCE</scope>
    <source>
        <strain evidence="6">CBS 118394</strain>
    </source>
</reference>
<evidence type="ECO:0000259" key="5">
    <source>
        <dbReference type="PROSITE" id="PS51767"/>
    </source>
</evidence>
<protein>
    <submittedName>
        <fullName evidence="6">Aspartic peptidase domain-containing protein</fullName>
    </submittedName>
</protein>
<keyword evidence="4" id="KW-1133">Transmembrane helix</keyword>
<feature type="transmembrane region" description="Helical" evidence="4">
    <location>
        <begin position="390"/>
        <end position="413"/>
    </location>
</feature>
<evidence type="ECO:0000256" key="4">
    <source>
        <dbReference type="SAM" id="Phobius"/>
    </source>
</evidence>
<sequence>MRLLTIRIPAVNKSLSSTYLGANQQYDDFSFYSVAGSVSGKNFTDKLVLGDIEFDDFPMGLASSANWYVGQLGLGYNATGRSSDDYSYEDGYNNFMDRTVASGKIATRAYSIWLDDAQATSGNLLLGAIDQSRYEGTLTRLKATNDYAGRNTFGVSIDNFEGTSDGVNFDLQPIKTNDFPLGLTIGPGEILSYLPETLASKIASMAGAVYNGTGAVRSAYYIACDAASTANAANFAFQLGGPEGPILRFETADLIVTPEVMYPGASASYFGENVCLFGIQDGEYGSSYNLGSSLLRRAYMTFDLDNDEIAVAPVRFPADAANPPTPTIVAFESRFAVVPSATLYCGDDSDYSCRSHESGSPTPSSGFGGGTGSGSGSYRDPEDNKYWQNVAIGVGVSFGVVLLIAGIAFAIIWSRLCRGDRGGAAPAKELVGDEVENHPAMAYTAMGMTMHAPLPGASPPGTLPVIREESGAPQLPEMPPFAGPFTPPEPLATTNRDSEPVSALSVAGGHPVSPEDSPEPAPAVISETTEPPRPPKGKGVDVTDPAPAPAVMWETTEPPRSPKGKAVDLPDSGI</sequence>
<evidence type="ECO:0000256" key="2">
    <source>
        <dbReference type="PIRSR" id="PIRSR601461-2"/>
    </source>
</evidence>
<evidence type="ECO:0000313" key="7">
    <source>
        <dbReference type="Proteomes" id="UP001283341"/>
    </source>
</evidence>
<feature type="region of interest" description="Disordered" evidence="3">
    <location>
        <begin position="456"/>
        <end position="574"/>
    </location>
</feature>
<dbReference type="Pfam" id="PF00026">
    <property type="entry name" value="Asp"/>
    <property type="match status" value="1"/>
</dbReference>
<dbReference type="AlphaFoldDB" id="A0AAE0M924"/>
<dbReference type="EMBL" id="JAUEDM010000003">
    <property type="protein sequence ID" value="KAK3323028.1"/>
    <property type="molecule type" value="Genomic_DNA"/>
</dbReference>
<comment type="similarity">
    <text evidence="1">Belongs to the peptidase A1 family.</text>
</comment>
<keyword evidence="4" id="KW-0812">Transmembrane</keyword>
<feature type="compositionally biased region" description="Pro residues" evidence="3">
    <location>
        <begin position="476"/>
        <end position="490"/>
    </location>
</feature>
<evidence type="ECO:0000256" key="1">
    <source>
        <dbReference type="ARBA" id="ARBA00007447"/>
    </source>
</evidence>
<keyword evidence="7" id="KW-1185">Reference proteome</keyword>
<evidence type="ECO:0000256" key="3">
    <source>
        <dbReference type="SAM" id="MobiDB-lite"/>
    </source>
</evidence>
<proteinExistence type="inferred from homology"/>
<dbReference type="SUPFAM" id="SSF50630">
    <property type="entry name" value="Acid proteases"/>
    <property type="match status" value="1"/>
</dbReference>
<dbReference type="Gene3D" id="2.40.70.10">
    <property type="entry name" value="Acid Proteases"/>
    <property type="match status" value="2"/>
</dbReference>
<dbReference type="GO" id="GO:0006508">
    <property type="term" value="P:proteolysis"/>
    <property type="evidence" value="ECO:0007669"/>
    <property type="project" value="InterPro"/>
</dbReference>
<feature type="disulfide bond" evidence="2">
    <location>
        <begin position="224"/>
        <end position="275"/>
    </location>
</feature>
<dbReference type="InterPro" id="IPR033121">
    <property type="entry name" value="PEPTIDASE_A1"/>
</dbReference>
<dbReference type="PROSITE" id="PS51767">
    <property type="entry name" value="PEPTIDASE_A1"/>
    <property type="match status" value="1"/>
</dbReference>
<keyword evidence="2" id="KW-1015">Disulfide bond</keyword>
<gene>
    <name evidence="6" type="ORF">B0H66DRAFT_555686</name>
</gene>
<feature type="region of interest" description="Disordered" evidence="3">
    <location>
        <begin position="354"/>
        <end position="380"/>
    </location>
</feature>
<dbReference type="InterPro" id="IPR001461">
    <property type="entry name" value="Aspartic_peptidase_A1"/>
</dbReference>
<dbReference type="PANTHER" id="PTHR47966:SF73">
    <property type="entry name" value="PEPTIDASE A1 DOMAIN-CONTAINING PROTEIN"/>
    <property type="match status" value="1"/>
</dbReference>
<name>A0AAE0M924_9PEZI</name>
<dbReference type="Proteomes" id="UP001283341">
    <property type="component" value="Unassembled WGS sequence"/>
</dbReference>
<feature type="compositionally biased region" description="Gly residues" evidence="3">
    <location>
        <begin position="366"/>
        <end position="375"/>
    </location>
</feature>
<keyword evidence="4" id="KW-0472">Membrane</keyword>
<dbReference type="GO" id="GO:0004190">
    <property type="term" value="F:aspartic-type endopeptidase activity"/>
    <property type="evidence" value="ECO:0007669"/>
    <property type="project" value="InterPro"/>
</dbReference>
<evidence type="ECO:0000313" key="6">
    <source>
        <dbReference type="EMBL" id="KAK3323028.1"/>
    </source>
</evidence>